<evidence type="ECO:0000256" key="5">
    <source>
        <dbReference type="ARBA" id="ARBA00023315"/>
    </source>
</evidence>
<dbReference type="InterPro" id="IPR004143">
    <property type="entry name" value="BPL_LPL_catalytic"/>
</dbReference>
<comment type="similarity">
    <text evidence="2">Belongs to the LipB family.</text>
</comment>
<dbReference type="Proteomes" id="UP001151582">
    <property type="component" value="Unassembled WGS sequence"/>
</dbReference>
<dbReference type="GO" id="GO:0033819">
    <property type="term" value="F:lipoyl(octanoyl) transferase activity"/>
    <property type="evidence" value="ECO:0007669"/>
    <property type="project" value="UniProtKB-EC"/>
</dbReference>
<dbReference type="NCBIfam" id="TIGR00214">
    <property type="entry name" value="lipB"/>
    <property type="match status" value="1"/>
</dbReference>
<dbReference type="Pfam" id="PF21948">
    <property type="entry name" value="LplA-B_cat"/>
    <property type="match status" value="1"/>
</dbReference>
<name>A0A9W8BC40_9FUNG</name>
<dbReference type="PANTHER" id="PTHR10993:SF7">
    <property type="entry name" value="LIPOYLTRANSFERASE 2, MITOCHONDRIAL-RELATED"/>
    <property type="match status" value="1"/>
</dbReference>
<dbReference type="EC" id="2.3.1.181" evidence="3"/>
<organism evidence="7 8">
    <name type="scientific">Dimargaris verticillata</name>
    <dbReference type="NCBI Taxonomy" id="2761393"/>
    <lineage>
        <taxon>Eukaryota</taxon>
        <taxon>Fungi</taxon>
        <taxon>Fungi incertae sedis</taxon>
        <taxon>Zoopagomycota</taxon>
        <taxon>Kickxellomycotina</taxon>
        <taxon>Dimargaritomycetes</taxon>
        <taxon>Dimargaritales</taxon>
        <taxon>Dimargaritaceae</taxon>
        <taxon>Dimargaris</taxon>
    </lineage>
</organism>
<dbReference type="SUPFAM" id="SSF55681">
    <property type="entry name" value="Class II aaRS and biotin synthetases"/>
    <property type="match status" value="1"/>
</dbReference>
<dbReference type="HAMAP" id="MF_00013">
    <property type="entry name" value="LipB"/>
    <property type="match status" value="1"/>
</dbReference>
<dbReference type="OrthoDB" id="19908at2759"/>
<evidence type="ECO:0000259" key="6">
    <source>
        <dbReference type="PROSITE" id="PS51733"/>
    </source>
</evidence>
<feature type="domain" description="BPL/LPL catalytic" evidence="6">
    <location>
        <begin position="54"/>
        <end position="242"/>
    </location>
</feature>
<dbReference type="GO" id="GO:0009249">
    <property type="term" value="P:protein lipoylation"/>
    <property type="evidence" value="ECO:0007669"/>
    <property type="project" value="InterPro"/>
</dbReference>
<evidence type="ECO:0000256" key="4">
    <source>
        <dbReference type="ARBA" id="ARBA00022679"/>
    </source>
</evidence>
<keyword evidence="5" id="KW-0012">Acyltransferase</keyword>
<dbReference type="InterPro" id="IPR020605">
    <property type="entry name" value="Octanoyltransferase_CS"/>
</dbReference>
<dbReference type="AlphaFoldDB" id="A0A9W8BC40"/>
<comment type="pathway">
    <text evidence="1">Protein modification; protein lipoylation via endogenous pathway; protein N(6)-(lipoyl)lysine from octanoyl-[acyl-carrier-protein]: step 1/2.</text>
</comment>
<keyword evidence="8" id="KW-1185">Reference proteome</keyword>
<keyword evidence="4" id="KW-0808">Transferase</keyword>
<evidence type="ECO:0000256" key="1">
    <source>
        <dbReference type="ARBA" id="ARBA00004821"/>
    </source>
</evidence>
<dbReference type="PANTHER" id="PTHR10993">
    <property type="entry name" value="OCTANOYLTRANSFERASE"/>
    <property type="match status" value="1"/>
</dbReference>
<evidence type="ECO:0000313" key="7">
    <source>
        <dbReference type="EMBL" id="KAJ1984344.1"/>
    </source>
</evidence>
<dbReference type="InterPro" id="IPR000544">
    <property type="entry name" value="Octanoyltransferase"/>
</dbReference>
<evidence type="ECO:0000256" key="2">
    <source>
        <dbReference type="ARBA" id="ARBA00007907"/>
    </source>
</evidence>
<proteinExistence type="inferred from homology"/>
<dbReference type="Gene3D" id="3.30.930.10">
    <property type="entry name" value="Bira Bifunctional Protein, Domain 2"/>
    <property type="match status" value="1"/>
</dbReference>
<dbReference type="CDD" id="cd16444">
    <property type="entry name" value="LipB"/>
    <property type="match status" value="1"/>
</dbReference>
<gene>
    <name evidence="7" type="ORF">H4R34_000719</name>
</gene>
<dbReference type="InterPro" id="IPR045864">
    <property type="entry name" value="aa-tRNA-synth_II/BPL/LPL"/>
</dbReference>
<sequence length="271" mass="30054">MSAGCRIATKHLGLVPYGVALRLQQLLVERRIHQEFPSLTRSRQSLPNLPLRSSPIPNLLLLLQHPPTYTMGRRDWKQNRIAEREKLEQLGAAFYQTKRGGQITFHGPGQLVGYPIFFLKDFQLGLRQYIESVENALIKACREFGISAERTADTGVWVGDSKIAAMGVHVQKFVTSHGFALNCNTDLGWFAHIVPCGLVGKGVTSITDQCSRTHSHATQVITTTDTIPAIERAFSSTFNTEALVPLATMAPELDQEIDALVFSNHLSHKPV</sequence>
<comment type="caution">
    <text evidence="7">The sequence shown here is derived from an EMBL/GenBank/DDBJ whole genome shotgun (WGS) entry which is preliminary data.</text>
</comment>
<dbReference type="NCBIfam" id="NF010925">
    <property type="entry name" value="PRK14345.1"/>
    <property type="match status" value="1"/>
</dbReference>
<accession>A0A9W8BC40</accession>
<dbReference type="PROSITE" id="PS01313">
    <property type="entry name" value="LIPB"/>
    <property type="match status" value="1"/>
</dbReference>
<reference evidence="7" key="1">
    <citation type="submission" date="2022-07" db="EMBL/GenBank/DDBJ databases">
        <title>Phylogenomic reconstructions and comparative analyses of Kickxellomycotina fungi.</title>
        <authorList>
            <person name="Reynolds N.K."/>
            <person name="Stajich J.E."/>
            <person name="Barry K."/>
            <person name="Grigoriev I.V."/>
            <person name="Crous P."/>
            <person name="Smith M.E."/>
        </authorList>
    </citation>
    <scope>NUCLEOTIDE SEQUENCE</scope>
    <source>
        <strain evidence="7">RSA 567</strain>
    </source>
</reference>
<protein>
    <recommendedName>
        <fullName evidence="3">lipoyl(octanoyl) transferase</fullName>
        <ecNumber evidence="3">2.3.1.181</ecNumber>
    </recommendedName>
</protein>
<evidence type="ECO:0000313" key="8">
    <source>
        <dbReference type="Proteomes" id="UP001151582"/>
    </source>
</evidence>
<dbReference type="PROSITE" id="PS51733">
    <property type="entry name" value="BPL_LPL_CATALYTIC"/>
    <property type="match status" value="1"/>
</dbReference>
<dbReference type="EMBL" id="JANBQB010000022">
    <property type="protein sequence ID" value="KAJ1984344.1"/>
    <property type="molecule type" value="Genomic_DNA"/>
</dbReference>
<evidence type="ECO:0000256" key="3">
    <source>
        <dbReference type="ARBA" id="ARBA00012334"/>
    </source>
</evidence>